<dbReference type="FunFam" id="1.10.10.10:FF:000001">
    <property type="entry name" value="LysR family transcriptional regulator"/>
    <property type="match status" value="1"/>
</dbReference>
<protein>
    <submittedName>
        <fullName evidence="6">LysR family hydrogen peroxide-inducible transcriptional activator</fullName>
    </submittedName>
</protein>
<dbReference type="PANTHER" id="PTHR30419:SF8">
    <property type="entry name" value="NITROGEN ASSIMILATION TRANSCRIPTIONAL ACTIVATOR-RELATED"/>
    <property type="match status" value="1"/>
</dbReference>
<evidence type="ECO:0000256" key="2">
    <source>
        <dbReference type="ARBA" id="ARBA00023015"/>
    </source>
</evidence>
<organism evidence="6 7">
    <name type="scientific">Brevibacillus fulvus</name>
    <dbReference type="NCBI Taxonomy" id="1125967"/>
    <lineage>
        <taxon>Bacteria</taxon>
        <taxon>Bacillati</taxon>
        <taxon>Bacillota</taxon>
        <taxon>Bacilli</taxon>
        <taxon>Bacillales</taxon>
        <taxon>Paenibacillaceae</taxon>
        <taxon>Brevibacillus</taxon>
    </lineage>
</organism>
<keyword evidence="7" id="KW-1185">Reference proteome</keyword>
<dbReference type="InterPro" id="IPR005119">
    <property type="entry name" value="LysR_subst-bd"/>
</dbReference>
<dbReference type="SUPFAM" id="SSF46785">
    <property type="entry name" value="Winged helix' DNA-binding domain"/>
    <property type="match status" value="1"/>
</dbReference>
<evidence type="ECO:0000256" key="3">
    <source>
        <dbReference type="ARBA" id="ARBA00023125"/>
    </source>
</evidence>
<dbReference type="InterPro" id="IPR050950">
    <property type="entry name" value="HTH-type_LysR_regulators"/>
</dbReference>
<proteinExistence type="inferred from homology"/>
<dbReference type="GO" id="GO:0003700">
    <property type="term" value="F:DNA-binding transcription factor activity"/>
    <property type="evidence" value="ECO:0007669"/>
    <property type="project" value="InterPro"/>
</dbReference>
<accession>A0A938Y096</accession>
<dbReference type="GO" id="GO:0003677">
    <property type="term" value="F:DNA binding"/>
    <property type="evidence" value="ECO:0007669"/>
    <property type="project" value="UniProtKB-KW"/>
</dbReference>
<dbReference type="RefSeq" id="WP_204518683.1">
    <property type="nucleotide sequence ID" value="NZ_BAABIN010000005.1"/>
</dbReference>
<dbReference type="Pfam" id="PF00126">
    <property type="entry name" value="HTH_1"/>
    <property type="match status" value="1"/>
</dbReference>
<sequence>MEIHQLEYVLAVDKYRHFSKAAEEICLSQSTLSQQIRKLEEELGIQIFERNTRNVQPTPAGSEFILYAKRIMNEIERAKIAMEQYSSLGRGKIVIGAIPILGYLGISSVIARFQETYPGITLEIREAGSDILLKWIQEMEIDAALVTYLANPQFEQAFDIYPLLEDEIVLVAEQSHPLAKRKKIDLIEAQNEKFVSIKSSTPMRSLCEQACMAAGFQPKIIFESTQVETICSMVEAGLGVALLTRRVAKFANHPKLAIIRLSQPLKRTTAIVFPRQESLRPSLNAFKEFLLQHFPPASNEKSS</sequence>
<dbReference type="AlphaFoldDB" id="A0A938Y096"/>
<dbReference type="CDD" id="cd05466">
    <property type="entry name" value="PBP2_LTTR_substrate"/>
    <property type="match status" value="1"/>
</dbReference>
<keyword evidence="4" id="KW-0804">Transcription</keyword>
<feature type="domain" description="HTH lysR-type" evidence="5">
    <location>
        <begin position="1"/>
        <end position="58"/>
    </location>
</feature>
<dbReference type="Proteomes" id="UP000717624">
    <property type="component" value="Unassembled WGS sequence"/>
</dbReference>
<keyword evidence="3" id="KW-0238">DNA-binding</keyword>
<keyword evidence="2" id="KW-0805">Transcription regulation</keyword>
<dbReference type="PRINTS" id="PR00039">
    <property type="entry name" value="HTHLYSR"/>
</dbReference>
<dbReference type="InterPro" id="IPR036388">
    <property type="entry name" value="WH-like_DNA-bd_sf"/>
</dbReference>
<dbReference type="GO" id="GO:0005829">
    <property type="term" value="C:cytosol"/>
    <property type="evidence" value="ECO:0007669"/>
    <property type="project" value="TreeGrafter"/>
</dbReference>
<dbReference type="EMBL" id="JAFBEB010000008">
    <property type="protein sequence ID" value="MBM7590945.1"/>
    <property type="molecule type" value="Genomic_DNA"/>
</dbReference>
<dbReference type="InterPro" id="IPR000847">
    <property type="entry name" value="LysR_HTH_N"/>
</dbReference>
<evidence type="ECO:0000256" key="1">
    <source>
        <dbReference type="ARBA" id="ARBA00009437"/>
    </source>
</evidence>
<evidence type="ECO:0000259" key="5">
    <source>
        <dbReference type="PROSITE" id="PS50931"/>
    </source>
</evidence>
<dbReference type="Pfam" id="PF03466">
    <property type="entry name" value="LysR_substrate"/>
    <property type="match status" value="1"/>
</dbReference>
<name>A0A938Y096_9BACL</name>
<dbReference type="InterPro" id="IPR036390">
    <property type="entry name" value="WH_DNA-bd_sf"/>
</dbReference>
<dbReference type="Gene3D" id="1.10.10.10">
    <property type="entry name" value="Winged helix-like DNA-binding domain superfamily/Winged helix DNA-binding domain"/>
    <property type="match status" value="1"/>
</dbReference>
<evidence type="ECO:0000313" key="6">
    <source>
        <dbReference type="EMBL" id="MBM7590945.1"/>
    </source>
</evidence>
<dbReference type="PANTHER" id="PTHR30419">
    <property type="entry name" value="HTH-TYPE TRANSCRIPTIONAL REGULATOR YBHD"/>
    <property type="match status" value="1"/>
</dbReference>
<evidence type="ECO:0000256" key="4">
    <source>
        <dbReference type="ARBA" id="ARBA00023163"/>
    </source>
</evidence>
<dbReference type="PROSITE" id="PS50931">
    <property type="entry name" value="HTH_LYSR"/>
    <property type="match status" value="1"/>
</dbReference>
<gene>
    <name evidence="6" type="ORF">JOD01_002557</name>
</gene>
<comment type="caution">
    <text evidence="6">The sequence shown here is derived from an EMBL/GenBank/DDBJ whole genome shotgun (WGS) entry which is preliminary data.</text>
</comment>
<evidence type="ECO:0000313" key="7">
    <source>
        <dbReference type="Proteomes" id="UP000717624"/>
    </source>
</evidence>
<dbReference type="SUPFAM" id="SSF53850">
    <property type="entry name" value="Periplasmic binding protein-like II"/>
    <property type="match status" value="1"/>
</dbReference>
<reference evidence="6" key="1">
    <citation type="submission" date="2021-01" db="EMBL/GenBank/DDBJ databases">
        <title>Genomic Encyclopedia of Type Strains, Phase IV (KMG-IV): sequencing the most valuable type-strain genomes for metagenomic binning, comparative biology and taxonomic classification.</title>
        <authorList>
            <person name="Goeker M."/>
        </authorList>
    </citation>
    <scope>NUCLEOTIDE SEQUENCE</scope>
    <source>
        <strain evidence="6">DSM 25523</strain>
    </source>
</reference>
<comment type="similarity">
    <text evidence="1">Belongs to the LysR transcriptional regulatory family.</text>
</comment>
<dbReference type="Gene3D" id="3.40.190.290">
    <property type="match status" value="1"/>
</dbReference>